<reference evidence="1 2" key="1">
    <citation type="journal article" date="2024" name="Ann. Entomol. Soc. Am.">
        <title>Genomic analyses of the southern and eastern yellowjacket wasps (Hymenoptera: Vespidae) reveal evolutionary signatures of social life.</title>
        <authorList>
            <person name="Catto M.A."/>
            <person name="Caine P.B."/>
            <person name="Orr S.E."/>
            <person name="Hunt B.G."/>
            <person name="Goodisman M.A.D."/>
        </authorList>
    </citation>
    <scope>NUCLEOTIDE SEQUENCE [LARGE SCALE GENOMIC DNA]</scope>
    <source>
        <strain evidence="1">232</strain>
        <tissue evidence="1">Head and thorax</tissue>
    </source>
</reference>
<evidence type="ECO:0000313" key="2">
    <source>
        <dbReference type="Proteomes" id="UP001607303"/>
    </source>
</evidence>
<proteinExistence type="predicted"/>
<comment type="caution">
    <text evidence="1">The sequence shown here is derived from an EMBL/GenBank/DDBJ whole genome shotgun (WGS) entry which is preliminary data.</text>
</comment>
<protein>
    <submittedName>
        <fullName evidence="1">TOX high mobility group box family member 3-like isoform X3</fullName>
    </submittedName>
</protein>
<keyword evidence="2" id="KW-1185">Reference proteome</keyword>
<evidence type="ECO:0000313" key="1">
    <source>
        <dbReference type="EMBL" id="KAL2728125.1"/>
    </source>
</evidence>
<sequence>MTAICGLLLTYEWEGHECENQIRANSNALTPLRDRSQFPCYYHERKVADEKTRIPGDEKKRRDSMDTAGYSVLSNDDVCRMFDQYSYKHRQKFGALFEGRTLLDSIRTTRNVSLERRSIIGPMKRNVKSPLFNITLIFLTTVNLLLQFAESASLVETRVVVGMLILHLSLQEDNHEKWCGVGWKHKLALLRCCRSGHDYYRRDNCTTPGPGSFARRSENNMYCGLKRRCLEKGHFSKDHDFWVKKTKEERKIKKRDCSGVAFPNVQREFKRRERVPVGRQLGSRGRRASAVLLTQSKGVLDFLEKYPKDDNMANSIKSNEERGYFKAWCTTGTADKIMSHLLIVPMTTYTSTHMYLNSVHSIVVAADWS</sequence>
<gene>
    <name evidence="1" type="ORF">V1477_017401</name>
</gene>
<name>A0ABD2B5X6_VESMC</name>
<dbReference type="Proteomes" id="UP001607303">
    <property type="component" value="Unassembled WGS sequence"/>
</dbReference>
<dbReference type="EMBL" id="JAYRBN010000100">
    <property type="protein sequence ID" value="KAL2728125.1"/>
    <property type="molecule type" value="Genomic_DNA"/>
</dbReference>
<accession>A0ABD2B5X6</accession>
<dbReference type="AlphaFoldDB" id="A0ABD2B5X6"/>
<organism evidence="1 2">
    <name type="scientific">Vespula maculifrons</name>
    <name type="common">Eastern yellow jacket</name>
    <name type="synonym">Wasp</name>
    <dbReference type="NCBI Taxonomy" id="7453"/>
    <lineage>
        <taxon>Eukaryota</taxon>
        <taxon>Metazoa</taxon>
        <taxon>Ecdysozoa</taxon>
        <taxon>Arthropoda</taxon>
        <taxon>Hexapoda</taxon>
        <taxon>Insecta</taxon>
        <taxon>Pterygota</taxon>
        <taxon>Neoptera</taxon>
        <taxon>Endopterygota</taxon>
        <taxon>Hymenoptera</taxon>
        <taxon>Apocrita</taxon>
        <taxon>Aculeata</taxon>
        <taxon>Vespoidea</taxon>
        <taxon>Vespidae</taxon>
        <taxon>Vespinae</taxon>
        <taxon>Vespula</taxon>
    </lineage>
</organism>